<evidence type="ECO:0000256" key="1">
    <source>
        <dbReference type="ARBA" id="ARBA00004141"/>
    </source>
</evidence>
<dbReference type="SUPFAM" id="SSF52540">
    <property type="entry name" value="P-loop containing nucleoside triphosphate hydrolases"/>
    <property type="match status" value="1"/>
</dbReference>
<dbReference type="Gene3D" id="3.40.50.300">
    <property type="entry name" value="P-loop containing nucleotide triphosphate hydrolases"/>
    <property type="match status" value="1"/>
</dbReference>
<keyword evidence="3" id="KW-0813">Transport</keyword>
<evidence type="ECO:0000256" key="7">
    <source>
        <dbReference type="ARBA" id="ARBA00022989"/>
    </source>
</evidence>
<feature type="transmembrane region" description="Helical" evidence="11">
    <location>
        <begin position="591"/>
        <end position="613"/>
    </location>
</feature>
<evidence type="ECO:0000256" key="10">
    <source>
        <dbReference type="SAM" id="MobiDB-lite"/>
    </source>
</evidence>
<dbReference type="PANTHER" id="PTHR48041">
    <property type="entry name" value="ABC TRANSPORTER G FAMILY MEMBER 28"/>
    <property type="match status" value="1"/>
</dbReference>
<reference evidence="14" key="1">
    <citation type="submission" date="2025-08" db="UniProtKB">
        <authorList>
            <consortium name="RefSeq"/>
        </authorList>
    </citation>
    <scope>IDENTIFICATION</scope>
    <source>
        <tissue evidence="14">Gonads</tissue>
    </source>
</reference>
<sequence length="706" mass="79112">MSEFHEVDETHERAPLISKDFAETSLSNRKTTSYSALSIEKGHPNGGFHGSSMGHDKQPNGFMNGKVSHGGGEHGYMFGGRKRVLSTRLSFSESFDKITLTWHDINVFVPPPERKWFHCLRNGDGRAEPGAKQILSNVSGYVEPGTLLAILGASGAGKTTLLNVLNSRNRGNLIVDGDIRVNDKLIGKGITSVSAYVQQDDVFVGALKVKEHLWFQAMLRMDPEISFKDRERRMKEVMHEMSLTKCQDTSIGIPGRVKGISGGEMKRLSFAAELLTNPPLMFCDEPTSGLDSYMAQNVVDTLKRMAATGKTVVCTIHQPSSEVFAMFDRILLMAEGRVAYMGPAKDTLEYFKSGGFTCPVNYNPADFFIHTLAIVPGEEAECQDIVRRVCHQYQNSDYRDAVLKKVAKNYSDHTQYEEAFADRSPYKATWLEQFRAVTWRCGLSNIRNPGITRTRLFQTLFIAVVVGLIYWQQPNSQAAVQNINGAMFLWLTNMTFANCLNVVNTFPLEMPVFRREHHNGMYRADVYFLGKMAAELPIFLFLPVIFVTISYWMIGLYPTADAFFYSMAVVTLVTLVAVSWGYIVSCVTDDIVISTAIAPPSIMPLLLFGGFFLNNASIPPYFTWLSSISWFTYANELLVTNQWANYGNITCAGADSTRCYQDGHDVISSLAFTVSDETLNWIVLGAMILIFRIFAFICFLLRSYKK</sequence>
<dbReference type="GO" id="GO:0005524">
    <property type="term" value="F:ATP binding"/>
    <property type="evidence" value="ECO:0007669"/>
    <property type="project" value="UniProtKB-KW"/>
</dbReference>
<dbReference type="RefSeq" id="XP_013379367.1">
    <property type="nucleotide sequence ID" value="XM_013523913.1"/>
</dbReference>
<evidence type="ECO:0000256" key="6">
    <source>
        <dbReference type="ARBA" id="ARBA00022840"/>
    </source>
</evidence>
<dbReference type="PROSITE" id="PS50893">
    <property type="entry name" value="ABC_TRANSPORTER_2"/>
    <property type="match status" value="1"/>
</dbReference>
<feature type="transmembrane region" description="Helical" evidence="11">
    <location>
        <begin position="538"/>
        <end position="557"/>
    </location>
</feature>
<keyword evidence="13" id="KW-1185">Reference proteome</keyword>
<accession>A0A1S3H0A8</accession>
<dbReference type="Pfam" id="PF19055">
    <property type="entry name" value="ABC2_membrane_7"/>
    <property type="match status" value="1"/>
</dbReference>
<evidence type="ECO:0000256" key="9">
    <source>
        <dbReference type="ARBA" id="ARBA00039188"/>
    </source>
</evidence>
<evidence type="ECO:0000256" key="4">
    <source>
        <dbReference type="ARBA" id="ARBA00022692"/>
    </source>
</evidence>
<feature type="region of interest" description="Disordered" evidence="10">
    <location>
        <begin position="33"/>
        <end position="58"/>
    </location>
</feature>
<dbReference type="PANTHER" id="PTHR48041:SF129">
    <property type="entry name" value="PROTEIN WHITE"/>
    <property type="match status" value="1"/>
</dbReference>
<evidence type="ECO:0000256" key="8">
    <source>
        <dbReference type="ARBA" id="ARBA00023136"/>
    </source>
</evidence>
<dbReference type="FunCoup" id="A0A1S3H0A8">
    <property type="interactions" value="1"/>
</dbReference>
<feature type="transmembrane region" description="Helical" evidence="11">
    <location>
        <begin position="456"/>
        <end position="473"/>
    </location>
</feature>
<name>A0A1S3H0A8_LINAN</name>
<dbReference type="OrthoDB" id="66620at2759"/>
<dbReference type="PROSITE" id="PS00211">
    <property type="entry name" value="ABC_TRANSPORTER_1"/>
    <property type="match status" value="1"/>
</dbReference>
<dbReference type="InterPro" id="IPR027417">
    <property type="entry name" value="P-loop_NTPase"/>
</dbReference>
<feature type="transmembrane region" description="Helical" evidence="11">
    <location>
        <begin position="679"/>
        <end position="701"/>
    </location>
</feature>
<dbReference type="Pfam" id="PF01061">
    <property type="entry name" value="ABC2_membrane"/>
    <property type="match status" value="1"/>
</dbReference>
<dbReference type="InterPro" id="IPR050352">
    <property type="entry name" value="ABCG_transporters"/>
</dbReference>
<keyword evidence="7 11" id="KW-1133">Transmembrane helix</keyword>
<protein>
    <recommendedName>
        <fullName evidence="9">Protein white</fullName>
    </recommendedName>
</protein>
<dbReference type="GO" id="GO:0016887">
    <property type="term" value="F:ATP hydrolysis activity"/>
    <property type="evidence" value="ECO:0007669"/>
    <property type="project" value="InterPro"/>
</dbReference>
<keyword evidence="4 11" id="KW-0812">Transmembrane</keyword>
<organism evidence="13 14">
    <name type="scientific">Lingula anatina</name>
    <name type="common">Brachiopod</name>
    <name type="synonym">Lingula unguis</name>
    <dbReference type="NCBI Taxonomy" id="7574"/>
    <lineage>
        <taxon>Eukaryota</taxon>
        <taxon>Metazoa</taxon>
        <taxon>Spiralia</taxon>
        <taxon>Lophotrochozoa</taxon>
        <taxon>Brachiopoda</taxon>
        <taxon>Linguliformea</taxon>
        <taxon>Lingulata</taxon>
        <taxon>Lingulida</taxon>
        <taxon>Linguloidea</taxon>
        <taxon>Lingulidae</taxon>
        <taxon>Lingula</taxon>
    </lineage>
</organism>
<evidence type="ECO:0000313" key="14">
    <source>
        <dbReference type="RefSeq" id="XP_013379367.1"/>
    </source>
</evidence>
<keyword evidence="6" id="KW-0067">ATP-binding</keyword>
<comment type="subcellular location">
    <subcellularLocation>
        <location evidence="1">Membrane</location>
        <topology evidence="1">Multi-pass membrane protein</topology>
    </subcellularLocation>
</comment>
<dbReference type="Pfam" id="PF00005">
    <property type="entry name" value="ABC_tran"/>
    <property type="match status" value="1"/>
</dbReference>
<dbReference type="GO" id="GO:0005886">
    <property type="term" value="C:plasma membrane"/>
    <property type="evidence" value="ECO:0007669"/>
    <property type="project" value="TreeGrafter"/>
</dbReference>
<proteinExistence type="inferred from homology"/>
<dbReference type="InterPro" id="IPR003593">
    <property type="entry name" value="AAA+_ATPase"/>
</dbReference>
<keyword evidence="8 11" id="KW-0472">Membrane</keyword>
<dbReference type="GO" id="GO:0030659">
    <property type="term" value="C:cytoplasmic vesicle membrane"/>
    <property type="evidence" value="ECO:0007669"/>
    <property type="project" value="TreeGrafter"/>
</dbReference>
<evidence type="ECO:0000256" key="2">
    <source>
        <dbReference type="ARBA" id="ARBA00005814"/>
    </source>
</evidence>
<dbReference type="SMART" id="SM00382">
    <property type="entry name" value="AAA"/>
    <property type="match status" value="1"/>
</dbReference>
<evidence type="ECO:0000259" key="12">
    <source>
        <dbReference type="PROSITE" id="PS50893"/>
    </source>
</evidence>
<feature type="domain" description="ABC transporter" evidence="12">
    <location>
        <begin position="120"/>
        <end position="360"/>
    </location>
</feature>
<dbReference type="GeneID" id="106150895"/>
<dbReference type="STRING" id="7574.A0A1S3H0A8"/>
<dbReference type="KEGG" id="lak:106150895"/>
<dbReference type="InParanoid" id="A0A1S3H0A8"/>
<evidence type="ECO:0000256" key="11">
    <source>
        <dbReference type="SAM" id="Phobius"/>
    </source>
</evidence>
<evidence type="ECO:0000313" key="13">
    <source>
        <dbReference type="Proteomes" id="UP000085678"/>
    </source>
</evidence>
<comment type="similarity">
    <text evidence="2">Belongs to the ABC transporter superfamily. ABCG family. Eye pigment precursor importer (TC 3.A.1.204) subfamily.</text>
</comment>
<dbReference type="CDD" id="cd03213">
    <property type="entry name" value="ABCG_EPDR"/>
    <property type="match status" value="1"/>
</dbReference>
<dbReference type="InterPro" id="IPR017871">
    <property type="entry name" value="ABC_transporter-like_CS"/>
</dbReference>
<dbReference type="InterPro" id="IPR013525">
    <property type="entry name" value="ABC2_TM"/>
</dbReference>
<evidence type="ECO:0000256" key="5">
    <source>
        <dbReference type="ARBA" id="ARBA00022741"/>
    </source>
</evidence>
<dbReference type="GO" id="GO:0140359">
    <property type="term" value="F:ABC-type transporter activity"/>
    <property type="evidence" value="ECO:0007669"/>
    <property type="project" value="InterPro"/>
</dbReference>
<dbReference type="InterPro" id="IPR043926">
    <property type="entry name" value="ABCG_dom"/>
</dbReference>
<gene>
    <name evidence="14" type="primary">LOC106150895</name>
</gene>
<feature type="transmembrane region" description="Helical" evidence="11">
    <location>
        <begin position="563"/>
        <end position="584"/>
    </location>
</feature>
<dbReference type="Proteomes" id="UP000085678">
    <property type="component" value="Unplaced"/>
</dbReference>
<keyword evidence="5" id="KW-0547">Nucleotide-binding</keyword>
<dbReference type="AlphaFoldDB" id="A0A1S3H0A8"/>
<evidence type="ECO:0000256" key="3">
    <source>
        <dbReference type="ARBA" id="ARBA00022448"/>
    </source>
</evidence>
<dbReference type="InterPro" id="IPR003439">
    <property type="entry name" value="ABC_transporter-like_ATP-bd"/>
</dbReference>